<accession>A0A0U3AEP6</accession>
<dbReference type="EMBL" id="CP013650">
    <property type="protein sequence ID" value="ALS99534.1"/>
    <property type="molecule type" value="Genomic_DNA"/>
</dbReference>
<sequence length="74" mass="8193">MMFTTESQRCSLQGAKRIAGQGSRIPRHFIQATILSKIFNSTAYRVIKPADGRASVPEGFTFFNLCVLRASVVN</sequence>
<evidence type="ECO:0000313" key="1">
    <source>
        <dbReference type="EMBL" id="ALS99534.1"/>
    </source>
</evidence>
<dbReference type="AlphaFoldDB" id="A0A0U3AEP6"/>
<organism evidence="1 2">
    <name type="scientific">Lacimicrobium alkaliphilum</name>
    <dbReference type="NCBI Taxonomy" id="1526571"/>
    <lineage>
        <taxon>Bacteria</taxon>
        <taxon>Pseudomonadati</taxon>
        <taxon>Pseudomonadota</taxon>
        <taxon>Gammaproteobacteria</taxon>
        <taxon>Alteromonadales</taxon>
        <taxon>Alteromonadaceae</taxon>
        <taxon>Lacimicrobium</taxon>
    </lineage>
</organism>
<dbReference type="Proteomes" id="UP000068447">
    <property type="component" value="Chromosome"/>
</dbReference>
<dbReference type="KEGG" id="lal:AT746_15555"/>
<dbReference type="STRING" id="1526571.AT746_15555"/>
<proteinExistence type="predicted"/>
<gene>
    <name evidence="1" type="ORF">AT746_15555</name>
</gene>
<keyword evidence="2" id="KW-1185">Reference proteome</keyword>
<name>A0A0U3AEP6_9ALTE</name>
<protein>
    <submittedName>
        <fullName evidence="1">Uncharacterized protein</fullName>
    </submittedName>
</protein>
<evidence type="ECO:0000313" key="2">
    <source>
        <dbReference type="Proteomes" id="UP000068447"/>
    </source>
</evidence>
<reference evidence="1 2" key="1">
    <citation type="submission" date="2015-12" db="EMBL/GenBank/DDBJ databases">
        <title>Complete genome of Lacimicrobium alkaliphilum KCTC 32984.</title>
        <authorList>
            <person name="Kim S.-G."/>
            <person name="Lee Y.-J."/>
        </authorList>
    </citation>
    <scope>NUCLEOTIDE SEQUENCE [LARGE SCALE GENOMIC DNA]</scope>
    <source>
        <strain evidence="1 2">YelD216</strain>
    </source>
</reference>